<name>A0ACB5R6W9_9BURK</name>
<evidence type="ECO:0000313" key="1">
    <source>
        <dbReference type="EMBL" id="GJH22762.1"/>
    </source>
</evidence>
<sequence length="368" mass="41293">MHRNDKASKDPHPARSRRVCHDSHAVEKVQFGWHPYLFGRSIREAYLETCAVFWRSGISVVVGIEQPILLPAAQRPTERQFSYWGPKGDPAMRASRVLMSEKKWTETHRLMLGTAREDVVKIGQRGWMDSSPADVNLCSIASRLICVGPATCIFLRDARSEMIAGLYIGFEAPSAKTALLAAAHAATPKKSWFKRYGFDDIEDDAIPVIRFDGIHTDNGEFRNALAISVHTRAWEGKIEFARSRDGAAKGPIEANHHSRHSHLDHRLARTTRGRAAEPGDEAPATLAALTSYEYVRQIIRLVLYHNTSEQVPHLITSEMRKELSVNATRLDVYRWLAQHGYSNGAPPWYGGNLAKHGMPPSFKKAQAR</sequence>
<proteinExistence type="predicted"/>
<organism evidence="1 2">
    <name type="scientific">Caballeronia novacaledonica</name>
    <dbReference type="NCBI Taxonomy" id="1544861"/>
    <lineage>
        <taxon>Bacteria</taxon>
        <taxon>Pseudomonadati</taxon>
        <taxon>Pseudomonadota</taxon>
        <taxon>Betaproteobacteria</taxon>
        <taxon>Burkholderiales</taxon>
        <taxon>Burkholderiaceae</taxon>
        <taxon>Caballeronia</taxon>
    </lineage>
</organism>
<dbReference type="EMBL" id="BPUR01000051">
    <property type="protein sequence ID" value="GJH22762.1"/>
    <property type="molecule type" value="Genomic_DNA"/>
</dbReference>
<protein>
    <submittedName>
        <fullName evidence="1">Uncharacterized protein</fullName>
    </submittedName>
</protein>
<gene>
    <name evidence="1" type="ORF">CBA19CS22_39490</name>
</gene>
<evidence type="ECO:0000313" key="2">
    <source>
        <dbReference type="Proteomes" id="UP001055013"/>
    </source>
</evidence>
<reference evidence="1" key="1">
    <citation type="submission" date="2021-09" db="EMBL/GenBank/DDBJ databases">
        <title>Isolation and characterization of 3-chlorobenzoate degrading bacteria from soils in Shizuoka.</title>
        <authorList>
            <person name="Ifat A."/>
            <person name="Ogawa N."/>
            <person name="Kimbara K."/>
            <person name="Moriuchi R."/>
            <person name="Dohra H."/>
            <person name="Shintani M."/>
        </authorList>
    </citation>
    <scope>NUCLEOTIDE SEQUENCE</scope>
    <source>
        <strain evidence="1">19CS2-2</strain>
    </source>
</reference>
<keyword evidence="2" id="KW-1185">Reference proteome</keyword>
<accession>A0ACB5R6W9</accession>
<dbReference type="Proteomes" id="UP001055013">
    <property type="component" value="Unassembled WGS sequence"/>
</dbReference>
<comment type="caution">
    <text evidence="1">The sequence shown here is derived from an EMBL/GenBank/DDBJ whole genome shotgun (WGS) entry which is preliminary data.</text>
</comment>